<accession>A0ACA9Y311</accession>
<proteinExistence type="predicted"/>
<keyword evidence="2" id="KW-1185">Reference proteome</keyword>
<comment type="caution">
    <text evidence="1">The sequence shown here is derived from an EMBL/GenBank/DDBJ whole genome shotgun (WGS) entry which is preliminary data.</text>
</comment>
<gene>
    <name evidence="1" type="ORF">CLIB1444_01S13388</name>
</gene>
<dbReference type="EMBL" id="CALSDN010000001">
    <property type="protein sequence ID" value="CAH6718736.1"/>
    <property type="molecule type" value="Genomic_DNA"/>
</dbReference>
<organism evidence="1 2">
    <name type="scientific">[Candida] jaroonii</name>
    <dbReference type="NCBI Taxonomy" id="467808"/>
    <lineage>
        <taxon>Eukaryota</taxon>
        <taxon>Fungi</taxon>
        <taxon>Dikarya</taxon>
        <taxon>Ascomycota</taxon>
        <taxon>Saccharomycotina</taxon>
        <taxon>Pichiomycetes</taxon>
        <taxon>Debaryomycetaceae</taxon>
        <taxon>Yamadazyma</taxon>
    </lineage>
</organism>
<evidence type="ECO:0000313" key="1">
    <source>
        <dbReference type="EMBL" id="CAH6718736.1"/>
    </source>
</evidence>
<name>A0ACA9Y311_9ASCO</name>
<dbReference type="Proteomes" id="UP001152531">
    <property type="component" value="Unassembled WGS sequence"/>
</dbReference>
<sequence>MAILHRVLKSEALEKAEKDDGPNKSIELSIELESPPIVLYGSQEESTGSIISGLLMFNVLKLLPGNNQLQLEYVTLSLVQTIYVSKPFIIASNSVQNCSDCNLRKNVLARWDVVKDISNFSFGSHAYPFSHLLPGSLPASSKLGSKNSTSFIKYNLIALAKPVDGKEIKINLPINITRSILKNADRNSLRIFPPTSITASALLPNVIYPKSSFPLELKLENLVDLKKSKRWRMRKLNWKINENIKIRVHCCSKHQNKLKQYEDNEKHVKAKKPNTTNYHHSNIQTSALLSHDSNTNVSHNDQNDQNRDELNYVDTTEVERNAPSHQTDNFIQDFQNGRPNSPIENGGSSPNGAGTPTVASNSGNSTNSPSTSPNNTSPRDQLHLYMSETRTISHGDIKSGWKSDFGGQGKIELVANINAMNLTTGLVRHNNKTSSNNPASNANEFTEGLRNGANVSCDIEDPNEGIFVSHVLVVEVVVAEEAIAPVRKKKIPLEPVQSNSSQTSNELSAVTSNESTIASIVGAPVPQAVGTPTGAARVLRMQFNLTITERSGLGISWDDEVPPTYEDVRTLSPPTYSESGSSTPTDISFPGSVVLRTPRILNGVGDTPCSVNIDAVFDENFQDLSI</sequence>
<reference evidence="1" key="1">
    <citation type="submission" date="2022-06" db="EMBL/GenBank/DDBJ databases">
        <authorList>
            <person name="Legras J.-L."/>
            <person name="Devillers H."/>
            <person name="Grondin C."/>
        </authorList>
    </citation>
    <scope>NUCLEOTIDE SEQUENCE</scope>
    <source>
        <strain evidence="1">CLIB 1444</strain>
    </source>
</reference>
<evidence type="ECO:0000313" key="2">
    <source>
        <dbReference type="Proteomes" id="UP001152531"/>
    </source>
</evidence>
<protein>
    <submittedName>
        <fullName evidence="1">Protein Ldb19p</fullName>
    </submittedName>
</protein>